<evidence type="ECO:0000256" key="5">
    <source>
        <dbReference type="ARBA" id="ARBA00022884"/>
    </source>
</evidence>
<evidence type="ECO:0000256" key="3">
    <source>
        <dbReference type="ARBA" id="ARBA00022555"/>
    </source>
</evidence>
<feature type="binding site" evidence="6">
    <location>
        <position position="86"/>
    </location>
    <ligand>
        <name>phosphate</name>
        <dbReference type="ChEBI" id="CHEBI:43474"/>
        <note>substrate</note>
    </ligand>
</feature>
<dbReference type="GO" id="GO:0031125">
    <property type="term" value="P:rRNA 3'-end processing"/>
    <property type="evidence" value="ECO:0007669"/>
    <property type="project" value="UniProtKB-ARBA"/>
</dbReference>
<protein>
    <recommendedName>
        <fullName evidence="6">Ribonuclease PH</fullName>
        <shortName evidence="6">RNase PH</shortName>
        <ecNumber evidence="6">2.7.7.56</ecNumber>
    </recommendedName>
    <alternativeName>
        <fullName evidence="6">tRNA nucleotidyltransferase</fullName>
    </alternativeName>
</protein>
<dbReference type="InterPro" id="IPR036345">
    <property type="entry name" value="ExoRNase_PH_dom2_sf"/>
</dbReference>
<dbReference type="PANTHER" id="PTHR11953">
    <property type="entry name" value="EXOSOME COMPLEX COMPONENT"/>
    <property type="match status" value="1"/>
</dbReference>
<keyword evidence="6 9" id="KW-0808">Transferase</keyword>
<evidence type="ECO:0000256" key="1">
    <source>
        <dbReference type="ARBA" id="ARBA00006678"/>
    </source>
</evidence>
<evidence type="ECO:0000313" key="10">
    <source>
        <dbReference type="Proteomes" id="UP000472580"/>
    </source>
</evidence>
<dbReference type="InterPro" id="IPR018336">
    <property type="entry name" value="RNase_PH_CS"/>
</dbReference>
<accession>A0A6L6YDE5</accession>
<feature type="binding site" evidence="6">
    <location>
        <begin position="124"/>
        <end position="126"/>
    </location>
    <ligand>
        <name>phosphate</name>
        <dbReference type="ChEBI" id="CHEBI:43474"/>
        <note>substrate</note>
    </ligand>
</feature>
<gene>
    <name evidence="6" type="primary">rph</name>
    <name evidence="9" type="ORF">E5987_00365</name>
</gene>
<keyword evidence="3 6" id="KW-0820">tRNA-binding</keyword>
<dbReference type="SUPFAM" id="SSF54211">
    <property type="entry name" value="Ribosomal protein S5 domain 2-like"/>
    <property type="match status" value="1"/>
</dbReference>
<dbReference type="PANTHER" id="PTHR11953:SF0">
    <property type="entry name" value="EXOSOME COMPLEX COMPONENT RRP41"/>
    <property type="match status" value="1"/>
</dbReference>
<dbReference type="InterPro" id="IPR020568">
    <property type="entry name" value="Ribosomal_Su5_D2-typ_SF"/>
</dbReference>
<dbReference type="HAMAP" id="MF_00564">
    <property type="entry name" value="RNase_PH"/>
    <property type="match status" value="1"/>
</dbReference>
<comment type="catalytic activity">
    <reaction evidence="6">
        <text>tRNA(n+1) + phosphate = tRNA(n) + a ribonucleoside 5'-diphosphate</text>
        <dbReference type="Rhea" id="RHEA:10628"/>
        <dbReference type="Rhea" id="RHEA-COMP:17343"/>
        <dbReference type="Rhea" id="RHEA-COMP:17344"/>
        <dbReference type="ChEBI" id="CHEBI:43474"/>
        <dbReference type="ChEBI" id="CHEBI:57930"/>
        <dbReference type="ChEBI" id="CHEBI:173114"/>
        <dbReference type="EC" id="2.7.7.56"/>
    </reaction>
</comment>
<comment type="function">
    <text evidence="6">Phosphorolytic 3'-5' exoribonuclease that plays an important role in tRNA 3'-end maturation. Removes nucleotide residues following the 3'-CCA terminus of tRNAs; can also add nucleotides to the ends of RNA molecules by using nucleoside diphosphates as substrates, but this may not be physiologically important. Probably plays a role in initiation of 16S rRNA degradation (leading to ribosome degradation) during starvation.</text>
</comment>
<dbReference type="Proteomes" id="UP000472580">
    <property type="component" value="Unassembled WGS sequence"/>
</dbReference>
<dbReference type="NCBIfam" id="TIGR01966">
    <property type="entry name" value="RNasePH"/>
    <property type="match status" value="1"/>
</dbReference>
<feature type="domain" description="Exoribonuclease phosphorolytic" evidence="7">
    <location>
        <begin position="10"/>
        <end position="140"/>
    </location>
</feature>
<dbReference type="Pfam" id="PF03725">
    <property type="entry name" value="RNase_PH_C"/>
    <property type="match status" value="1"/>
</dbReference>
<keyword evidence="6 9" id="KW-0548">Nucleotidyltransferase</keyword>
<dbReference type="InterPro" id="IPR050080">
    <property type="entry name" value="RNase_PH"/>
</dbReference>
<name>A0A6L6YDE5_9BURK</name>
<comment type="similarity">
    <text evidence="1 6">Belongs to the RNase PH family.</text>
</comment>
<feature type="domain" description="Exoribonuclease phosphorolytic" evidence="8">
    <location>
        <begin position="158"/>
        <end position="223"/>
    </location>
</feature>
<evidence type="ECO:0000259" key="8">
    <source>
        <dbReference type="Pfam" id="PF03725"/>
    </source>
</evidence>
<dbReference type="Gene3D" id="3.30.230.70">
    <property type="entry name" value="GHMP Kinase, N-terminal domain"/>
    <property type="match status" value="1"/>
</dbReference>
<dbReference type="InterPro" id="IPR015847">
    <property type="entry name" value="ExoRNase_PH_dom2"/>
</dbReference>
<keyword evidence="4 6" id="KW-0819">tRNA processing</keyword>
<dbReference type="Pfam" id="PF01138">
    <property type="entry name" value="RNase_PH"/>
    <property type="match status" value="1"/>
</dbReference>
<organism evidence="9 10">
    <name type="scientific">Parasutterella muris</name>
    <dbReference type="NCBI Taxonomy" id="2565572"/>
    <lineage>
        <taxon>Bacteria</taxon>
        <taxon>Pseudomonadati</taxon>
        <taxon>Pseudomonadota</taxon>
        <taxon>Betaproteobacteria</taxon>
        <taxon>Burkholderiales</taxon>
        <taxon>Sutterellaceae</taxon>
        <taxon>Parasutterella</taxon>
    </lineage>
</organism>
<dbReference type="GO" id="GO:0009022">
    <property type="term" value="F:tRNA nucleotidyltransferase activity"/>
    <property type="evidence" value="ECO:0007669"/>
    <property type="project" value="UniProtKB-UniRule"/>
</dbReference>
<reference evidence="9 10" key="1">
    <citation type="submission" date="2019-12" db="EMBL/GenBank/DDBJ databases">
        <title>Microbes associate with the intestines of laboratory mice.</title>
        <authorList>
            <person name="Navarre W."/>
            <person name="Wong E."/>
        </authorList>
    </citation>
    <scope>NUCLEOTIDE SEQUENCE [LARGE SCALE GENOMIC DNA]</scope>
    <source>
        <strain evidence="9 10">NM82_D38</strain>
    </source>
</reference>
<dbReference type="EMBL" id="WSRP01000001">
    <property type="protein sequence ID" value="MVX55665.1"/>
    <property type="molecule type" value="Genomic_DNA"/>
</dbReference>
<evidence type="ECO:0000313" key="9">
    <source>
        <dbReference type="EMBL" id="MVX55665.1"/>
    </source>
</evidence>
<dbReference type="InterPro" id="IPR002381">
    <property type="entry name" value="RNase_PH_bac-type"/>
</dbReference>
<keyword evidence="5" id="KW-0694">RNA-binding</keyword>
<dbReference type="GO" id="GO:0000049">
    <property type="term" value="F:tRNA binding"/>
    <property type="evidence" value="ECO:0007669"/>
    <property type="project" value="UniProtKB-UniRule"/>
</dbReference>
<dbReference type="InterPro" id="IPR001247">
    <property type="entry name" value="ExoRNase_PH_dom1"/>
</dbReference>
<dbReference type="CDD" id="cd11362">
    <property type="entry name" value="RNase_PH_bact"/>
    <property type="match status" value="1"/>
</dbReference>
<comment type="subunit">
    <text evidence="6">Homohexameric ring arranged as a trimer of dimers.</text>
</comment>
<dbReference type="GO" id="GO:0016075">
    <property type="term" value="P:rRNA catabolic process"/>
    <property type="evidence" value="ECO:0007669"/>
    <property type="project" value="UniProtKB-UniRule"/>
</dbReference>
<sequence>MRPSGRTPSELRSVRITPNCNKYAEGSCLIEMGDTKVICTASADFRIPSWMTESGKGWVTAEYGMLPRATGTRNDREAAKGKQSGRTQEIQRLIGRSLRAAVDLSKLGPMTLKIDCDVIQADGGTRCASITGAYVALALAVAKLQKEGRFEENPLSAQVAALSVGIYNGTPVCDLDYIEDSHCGTDMNVVMTNQGGFVELQGTAEGRVFTRQELNQLLDLAENGFSQLFEYQRSAIEEGKAANE</sequence>
<dbReference type="PROSITE" id="PS01277">
    <property type="entry name" value="RIBONUCLEASE_PH"/>
    <property type="match status" value="1"/>
</dbReference>
<comment type="caution">
    <text evidence="9">The sequence shown here is derived from an EMBL/GenBank/DDBJ whole genome shotgun (WGS) entry which is preliminary data.</text>
</comment>
<dbReference type="EC" id="2.7.7.56" evidence="6"/>
<dbReference type="InterPro" id="IPR027408">
    <property type="entry name" value="PNPase/RNase_PH_dom_sf"/>
</dbReference>
<evidence type="ECO:0000256" key="4">
    <source>
        <dbReference type="ARBA" id="ARBA00022694"/>
    </source>
</evidence>
<dbReference type="FunFam" id="3.30.230.70:FF:000003">
    <property type="entry name" value="Ribonuclease PH"/>
    <property type="match status" value="1"/>
</dbReference>
<dbReference type="GO" id="GO:0000175">
    <property type="term" value="F:3'-5'-RNA exonuclease activity"/>
    <property type="evidence" value="ECO:0007669"/>
    <property type="project" value="UniProtKB-UniRule"/>
</dbReference>
<evidence type="ECO:0000256" key="2">
    <source>
        <dbReference type="ARBA" id="ARBA00022552"/>
    </source>
</evidence>
<keyword evidence="10" id="KW-1185">Reference proteome</keyword>
<evidence type="ECO:0000259" key="7">
    <source>
        <dbReference type="Pfam" id="PF01138"/>
    </source>
</evidence>
<keyword evidence="2 6" id="KW-0698">rRNA processing</keyword>
<dbReference type="AlphaFoldDB" id="A0A6L6YDE5"/>
<evidence type="ECO:0000256" key="6">
    <source>
        <dbReference type="HAMAP-Rule" id="MF_00564"/>
    </source>
</evidence>
<dbReference type="GO" id="GO:0008033">
    <property type="term" value="P:tRNA processing"/>
    <property type="evidence" value="ECO:0007669"/>
    <property type="project" value="UniProtKB-UniRule"/>
</dbReference>
<dbReference type="SUPFAM" id="SSF55666">
    <property type="entry name" value="Ribonuclease PH domain 2-like"/>
    <property type="match status" value="1"/>
</dbReference>
<proteinExistence type="inferred from homology"/>